<gene>
    <name evidence="1" type="ORF">BaRGS_00021342</name>
</gene>
<proteinExistence type="predicted"/>
<dbReference type="EMBL" id="JACVVK020000165">
    <property type="protein sequence ID" value="KAK7487380.1"/>
    <property type="molecule type" value="Genomic_DNA"/>
</dbReference>
<evidence type="ECO:0000313" key="1">
    <source>
        <dbReference type="EMBL" id="KAK7487380.1"/>
    </source>
</evidence>
<dbReference type="AlphaFoldDB" id="A0ABD0KJK4"/>
<comment type="caution">
    <text evidence="1">The sequence shown here is derived from an EMBL/GenBank/DDBJ whole genome shotgun (WGS) entry which is preliminary data.</text>
</comment>
<sequence>MYHSVQTLPMPHVTARTATARTVPVLAAITNNPVCVLGLTTDSAVYDGAQQGETAIARHGTGVVVT</sequence>
<dbReference type="Proteomes" id="UP001519460">
    <property type="component" value="Unassembled WGS sequence"/>
</dbReference>
<name>A0ABD0KJK4_9CAEN</name>
<organism evidence="1 2">
    <name type="scientific">Batillaria attramentaria</name>
    <dbReference type="NCBI Taxonomy" id="370345"/>
    <lineage>
        <taxon>Eukaryota</taxon>
        <taxon>Metazoa</taxon>
        <taxon>Spiralia</taxon>
        <taxon>Lophotrochozoa</taxon>
        <taxon>Mollusca</taxon>
        <taxon>Gastropoda</taxon>
        <taxon>Caenogastropoda</taxon>
        <taxon>Sorbeoconcha</taxon>
        <taxon>Cerithioidea</taxon>
        <taxon>Batillariidae</taxon>
        <taxon>Batillaria</taxon>
    </lineage>
</organism>
<protein>
    <submittedName>
        <fullName evidence="1">Uncharacterized protein</fullName>
    </submittedName>
</protein>
<keyword evidence="2" id="KW-1185">Reference proteome</keyword>
<accession>A0ABD0KJK4</accession>
<evidence type="ECO:0000313" key="2">
    <source>
        <dbReference type="Proteomes" id="UP001519460"/>
    </source>
</evidence>
<reference evidence="1 2" key="1">
    <citation type="journal article" date="2023" name="Sci. Data">
        <title>Genome assembly of the Korean intertidal mud-creeper Batillaria attramentaria.</title>
        <authorList>
            <person name="Patra A.K."/>
            <person name="Ho P.T."/>
            <person name="Jun S."/>
            <person name="Lee S.J."/>
            <person name="Kim Y."/>
            <person name="Won Y.J."/>
        </authorList>
    </citation>
    <scope>NUCLEOTIDE SEQUENCE [LARGE SCALE GENOMIC DNA]</scope>
    <source>
        <strain evidence="1">Wonlab-2016</strain>
    </source>
</reference>